<dbReference type="SUPFAM" id="SSF57716">
    <property type="entry name" value="Glucocorticoid receptor-like (DNA-binding domain)"/>
    <property type="match status" value="1"/>
</dbReference>
<sequence length="99" mass="11324">MDNRSRKDAHKRTLVARREHIRVLYKAILADLSLPAKVRYAVAKALYALPRKTAPTGIVNRCVHSGRAKAVYRKWKLSRISLRQKMTFGLLPGLIKASW</sequence>
<gene>
    <name evidence="4" type="ORF">MicpuC_mit9</name>
</gene>
<dbReference type="NCBIfam" id="NF006477">
    <property type="entry name" value="PRK08881.1"/>
    <property type="match status" value="1"/>
</dbReference>
<dbReference type="Pfam" id="PF00253">
    <property type="entry name" value="Ribosomal_S14"/>
    <property type="match status" value="1"/>
</dbReference>
<dbReference type="InterPro" id="IPR001209">
    <property type="entry name" value="Ribosomal_uS14"/>
</dbReference>
<dbReference type="EMBL" id="FJ858268">
    <property type="protein sequence ID" value="ACO50717.1"/>
    <property type="molecule type" value="Genomic_DNA"/>
</dbReference>
<dbReference type="GO" id="GO:0005737">
    <property type="term" value="C:cytoplasm"/>
    <property type="evidence" value="ECO:0007669"/>
    <property type="project" value="UniProtKB-ARBA"/>
</dbReference>
<comment type="similarity">
    <text evidence="1">Belongs to the universal ribosomal protein uS14 family.</text>
</comment>
<evidence type="ECO:0000256" key="2">
    <source>
        <dbReference type="ARBA" id="ARBA00022980"/>
    </source>
</evidence>
<evidence type="ECO:0000256" key="3">
    <source>
        <dbReference type="ARBA" id="ARBA00023274"/>
    </source>
</evidence>
<keyword evidence="3" id="KW-0687">Ribonucleoprotein</keyword>
<name>C1KR85_MICPC</name>
<dbReference type="GO" id="GO:0003735">
    <property type="term" value="F:structural constituent of ribosome"/>
    <property type="evidence" value="ECO:0007669"/>
    <property type="project" value="InterPro"/>
</dbReference>
<proteinExistence type="inferred from homology"/>
<organism evidence="4">
    <name type="scientific">Micromonas pusilla (strain CCMP1545)</name>
    <name type="common">Picoplanktonic green alga</name>
    <dbReference type="NCBI Taxonomy" id="564608"/>
    <lineage>
        <taxon>Eukaryota</taxon>
        <taxon>Viridiplantae</taxon>
        <taxon>Chlorophyta</taxon>
        <taxon>Mamiellophyceae</taxon>
        <taxon>Mamiellales</taxon>
        <taxon>Mamiellaceae</taxon>
        <taxon>Micromonas</taxon>
    </lineage>
</organism>
<dbReference type="PANTHER" id="PTHR19836">
    <property type="entry name" value="30S RIBOSOMAL PROTEIN S14"/>
    <property type="match status" value="1"/>
</dbReference>
<geneLocation type="mitochondrion" evidence="4"/>
<evidence type="ECO:0000256" key="1">
    <source>
        <dbReference type="ARBA" id="ARBA00009083"/>
    </source>
</evidence>
<keyword evidence="4" id="KW-0496">Mitochondrion</keyword>
<dbReference type="Gene3D" id="1.10.287.1480">
    <property type="match status" value="1"/>
</dbReference>
<dbReference type="GO" id="GO:0006412">
    <property type="term" value="P:translation"/>
    <property type="evidence" value="ECO:0007669"/>
    <property type="project" value="InterPro"/>
</dbReference>
<evidence type="ECO:0000313" key="4">
    <source>
        <dbReference type="EMBL" id="ACO50717.1"/>
    </source>
</evidence>
<keyword evidence="2 4" id="KW-0689">Ribosomal protein</keyword>
<dbReference type="AlphaFoldDB" id="C1KR85"/>
<reference evidence="4" key="1">
    <citation type="submission" date="2009-03" db="EMBL/GenBank/DDBJ databases">
        <title>Green evolution and dynamic adaptations revealed by genomes of the marine picoeukaryotes Micromonas.</title>
        <authorList>
            <person name="Worden A.Z."/>
            <person name="Lee J.-H."/>
            <person name="Mock T."/>
            <person name="Rouze P."/>
            <person name="Simmons M.P."/>
            <person name="Aerts A.L."/>
            <person name="Allen A.E."/>
            <person name="Cuvelier M.L."/>
            <person name="Derelle E."/>
            <person name="Everett M.V."/>
            <person name="Foulon E."/>
            <person name="Grimwood J."/>
            <person name="Gundlach H."/>
            <person name="Henrissat B."/>
            <person name="Napoli C."/>
            <person name="McDonald S.M."/>
            <person name="Schnitzler Parker M."/>
            <person name="Rombauts S."/>
            <person name="Salamov A."/>
            <person name="Von Dassow P."/>
            <person name="Badger J.H."/>
            <person name="Coutinho P.M."/>
            <person name="Demir E."/>
            <person name="Dubchak I."/>
            <person name="Gentemann C."/>
            <person name="Eikrem W."/>
            <person name="Gready J.E."/>
            <person name="John U."/>
            <person name="Lanier W."/>
            <person name="Lindquist E.A."/>
            <person name="Lucas S."/>
            <person name="Mayer K.F.X."/>
            <person name="Moreau H."/>
            <person name="Not F."/>
            <person name="Otillar R."/>
            <person name="Panaud O."/>
            <person name="Pangilinan J."/>
            <person name="Paulsen I."/>
            <person name="Piegu B."/>
            <person name="Poliakov A."/>
            <person name="Robbens S."/>
            <person name="Schmutz J."/>
            <person name="Toulza E."/>
            <person name="Wyss T."/>
            <person name="Zelensky A."/>
            <person name="Zhou K."/>
            <person name="Armbrust E.V."/>
            <person name="Bhattacharya D."/>
            <person name="Goodenough U.W."/>
            <person name="Van de Peer Y."/>
            <person name="Grigoriev I.V."/>
        </authorList>
    </citation>
    <scope>NUCLEOTIDE SEQUENCE</scope>
    <source>
        <strain evidence="4">CCMP1545</strain>
    </source>
</reference>
<dbReference type="PANTHER" id="PTHR19836:SF19">
    <property type="entry name" value="SMALL RIBOSOMAL SUBUNIT PROTEIN US14M"/>
    <property type="match status" value="1"/>
</dbReference>
<protein>
    <submittedName>
        <fullName evidence="4">Ribosomal protein S14</fullName>
    </submittedName>
</protein>
<accession>C1KR85</accession>
<dbReference type="GO" id="GO:0015935">
    <property type="term" value="C:small ribosomal subunit"/>
    <property type="evidence" value="ECO:0007669"/>
    <property type="project" value="TreeGrafter"/>
</dbReference>